<evidence type="ECO:0000313" key="1">
    <source>
        <dbReference type="EMBL" id="SVB64834.1"/>
    </source>
</evidence>
<name>A0A382FR32_9ZZZZ</name>
<sequence length="27" mass="3257">MLKTSLFKKKIQYLDNILLDIFIWGSK</sequence>
<feature type="non-terminal residue" evidence="1">
    <location>
        <position position="27"/>
    </location>
</feature>
<proteinExistence type="predicted"/>
<reference evidence="1" key="1">
    <citation type="submission" date="2018-05" db="EMBL/GenBank/DDBJ databases">
        <authorList>
            <person name="Lanie J.A."/>
            <person name="Ng W.-L."/>
            <person name="Kazmierczak K.M."/>
            <person name="Andrzejewski T.M."/>
            <person name="Davidsen T.M."/>
            <person name="Wayne K.J."/>
            <person name="Tettelin H."/>
            <person name="Glass J.I."/>
            <person name="Rusch D."/>
            <person name="Podicherti R."/>
            <person name="Tsui H.-C.T."/>
            <person name="Winkler M.E."/>
        </authorList>
    </citation>
    <scope>NUCLEOTIDE SEQUENCE</scope>
</reference>
<protein>
    <submittedName>
        <fullName evidence="1">Uncharacterized protein</fullName>
    </submittedName>
</protein>
<gene>
    <name evidence="1" type="ORF">METZ01_LOCUS217688</name>
</gene>
<organism evidence="1">
    <name type="scientific">marine metagenome</name>
    <dbReference type="NCBI Taxonomy" id="408172"/>
    <lineage>
        <taxon>unclassified sequences</taxon>
        <taxon>metagenomes</taxon>
        <taxon>ecological metagenomes</taxon>
    </lineage>
</organism>
<dbReference type="AlphaFoldDB" id="A0A382FR32"/>
<accession>A0A382FR32</accession>
<dbReference type="EMBL" id="UINC01051094">
    <property type="protein sequence ID" value="SVB64834.1"/>
    <property type="molecule type" value="Genomic_DNA"/>
</dbReference>